<gene>
    <name evidence="2" type="ORF">BaRGS_00028838</name>
</gene>
<organism evidence="2 3">
    <name type="scientific">Batillaria attramentaria</name>
    <dbReference type="NCBI Taxonomy" id="370345"/>
    <lineage>
        <taxon>Eukaryota</taxon>
        <taxon>Metazoa</taxon>
        <taxon>Spiralia</taxon>
        <taxon>Lophotrochozoa</taxon>
        <taxon>Mollusca</taxon>
        <taxon>Gastropoda</taxon>
        <taxon>Caenogastropoda</taxon>
        <taxon>Sorbeoconcha</taxon>
        <taxon>Cerithioidea</taxon>
        <taxon>Batillariidae</taxon>
        <taxon>Batillaria</taxon>
    </lineage>
</organism>
<comment type="caution">
    <text evidence="2">The sequence shown here is derived from an EMBL/GenBank/DDBJ whole genome shotgun (WGS) entry which is preliminary data.</text>
</comment>
<feature type="region of interest" description="Disordered" evidence="1">
    <location>
        <begin position="1"/>
        <end position="29"/>
    </location>
</feature>
<dbReference type="AlphaFoldDB" id="A0ABD0JXQ3"/>
<evidence type="ECO:0000313" key="2">
    <source>
        <dbReference type="EMBL" id="KAK7479930.1"/>
    </source>
</evidence>
<dbReference type="Proteomes" id="UP001519460">
    <property type="component" value="Unassembled WGS sequence"/>
</dbReference>
<evidence type="ECO:0000313" key="3">
    <source>
        <dbReference type="Proteomes" id="UP001519460"/>
    </source>
</evidence>
<proteinExistence type="predicted"/>
<keyword evidence="3" id="KW-1185">Reference proteome</keyword>
<feature type="non-terminal residue" evidence="2">
    <location>
        <position position="81"/>
    </location>
</feature>
<name>A0ABD0JXQ3_9CAEN</name>
<reference evidence="2 3" key="1">
    <citation type="journal article" date="2023" name="Sci. Data">
        <title>Genome assembly of the Korean intertidal mud-creeper Batillaria attramentaria.</title>
        <authorList>
            <person name="Patra A.K."/>
            <person name="Ho P.T."/>
            <person name="Jun S."/>
            <person name="Lee S.J."/>
            <person name="Kim Y."/>
            <person name="Won Y.J."/>
        </authorList>
    </citation>
    <scope>NUCLEOTIDE SEQUENCE [LARGE SCALE GENOMIC DNA]</scope>
    <source>
        <strain evidence="2">Wonlab-2016</strain>
    </source>
</reference>
<sequence length="81" mass="8774">FKCACGSKSAGRPVAPTTHNAGEKSPRSTHTTINYVISARLALAPSDRTENQIYHVRGSGLNGRLMSWVSARDGEEFRLSV</sequence>
<feature type="non-terminal residue" evidence="2">
    <location>
        <position position="1"/>
    </location>
</feature>
<protein>
    <submittedName>
        <fullName evidence="2">Uncharacterized protein</fullName>
    </submittedName>
</protein>
<evidence type="ECO:0000256" key="1">
    <source>
        <dbReference type="SAM" id="MobiDB-lite"/>
    </source>
</evidence>
<dbReference type="EMBL" id="JACVVK020000292">
    <property type="protein sequence ID" value="KAK7479930.1"/>
    <property type="molecule type" value="Genomic_DNA"/>
</dbReference>
<accession>A0ABD0JXQ3</accession>